<dbReference type="SUPFAM" id="SSF57701">
    <property type="entry name" value="Zn2/Cys6 DNA-binding domain"/>
    <property type="match status" value="1"/>
</dbReference>
<dbReference type="PROSITE" id="PS00463">
    <property type="entry name" value="ZN2_CY6_FUNGAL_1"/>
    <property type="match status" value="1"/>
</dbReference>
<keyword evidence="1" id="KW-0539">Nucleus</keyword>
<dbReference type="AlphaFoldDB" id="S3CY11"/>
<sequence length="641" mass="70103">MGYLASADSQSHLPQTPPDFTSSYFSSHASFSSAKYSSQRPPSQDLSWPHPKPPISPPMSSHDQPPSRLAKLPSPVRPSSSGSGSMPAATSAPMSTITGHPPRITTADPSPASSPRKNDIPRLPVRETLPSLSSIFGPPENIRPLHPSPLERPRSDSLTPTGPPRSLPMDQRHSPSFSYFPKVATPPMSMSTLSQSIQPLPQPPRSVYQDGHSPRQEPASRQWSDPRSGYTVASRWASHQDNHSSNNHSRTERSSYSEHKPHYADAQKYTHAPSPTDSRGPAPSDYHRRQHEQPAYGSHRDLPHQFSPPPPMGLSRSPVRGPGPVASMPPTASASAYLDGTTIPKEGMGPKIWTGVDFLPQFMRAAEVPGEGLCFFYDDGSHCKAVIDGETVNPYWGVTKAGKPRKRLAIACMTCREKKIKCDPEYPRCVQCEKFGRVCRFKNAPRGGNNVSPGTTSSEPDSMRKIGPVSMIRPPPASPRAMAYSVSNSASSPRAGMRRPSSPDRMDSGSAAYKRVRTDYDHYTTASRGRSPPYGNVSPTSSSDAPRVSSALPPAPWGQSSCYTRDHMHAPSSSSYNHMSTQPQPQSSYQRHHYDDYRRSQPASPTHAEPPRTLLPPPPRSGPEIPRIHSDGMARSWQPEL</sequence>
<feature type="compositionally biased region" description="Polar residues" evidence="2">
    <location>
        <begin position="571"/>
        <end position="589"/>
    </location>
</feature>
<feature type="region of interest" description="Disordered" evidence="2">
    <location>
        <begin position="443"/>
        <end position="641"/>
    </location>
</feature>
<dbReference type="InterPro" id="IPR036864">
    <property type="entry name" value="Zn2-C6_fun-type_DNA-bd_sf"/>
</dbReference>
<dbReference type="GO" id="GO:0000981">
    <property type="term" value="F:DNA-binding transcription factor activity, RNA polymerase II-specific"/>
    <property type="evidence" value="ECO:0007669"/>
    <property type="project" value="InterPro"/>
</dbReference>
<protein>
    <submittedName>
        <fullName evidence="4">Fungal specific transcription factor domain-containing protein</fullName>
    </submittedName>
</protein>
<dbReference type="PROSITE" id="PS50048">
    <property type="entry name" value="ZN2_CY6_FUNGAL_2"/>
    <property type="match status" value="1"/>
</dbReference>
<keyword evidence="5" id="KW-1185">Reference proteome</keyword>
<evidence type="ECO:0000256" key="1">
    <source>
        <dbReference type="ARBA" id="ARBA00023242"/>
    </source>
</evidence>
<dbReference type="OMA" id="PDANAYY"/>
<evidence type="ECO:0000256" key="2">
    <source>
        <dbReference type="SAM" id="MobiDB-lite"/>
    </source>
</evidence>
<name>S3CY11_OPHP1</name>
<proteinExistence type="predicted"/>
<dbReference type="eggNOG" id="ENOG502QU1D">
    <property type="taxonomic scope" value="Eukaryota"/>
</dbReference>
<dbReference type="EMBL" id="KE148155">
    <property type="protein sequence ID" value="EPE05755.1"/>
    <property type="molecule type" value="Genomic_DNA"/>
</dbReference>
<feature type="compositionally biased region" description="Basic and acidic residues" evidence="2">
    <location>
        <begin position="249"/>
        <end position="265"/>
    </location>
</feature>
<reference evidence="4 5" key="1">
    <citation type="journal article" date="2013" name="BMC Genomics">
        <title>The genome and transcriptome of the pine saprophyte Ophiostoma piceae, and a comparison with the bark beetle-associated pine pathogen Grosmannia clavigera.</title>
        <authorList>
            <person name="Haridas S."/>
            <person name="Wang Y."/>
            <person name="Lim L."/>
            <person name="Massoumi Alamouti S."/>
            <person name="Jackman S."/>
            <person name="Docking R."/>
            <person name="Robertson G."/>
            <person name="Birol I."/>
            <person name="Bohlmann J."/>
            <person name="Breuil C."/>
        </authorList>
    </citation>
    <scope>NUCLEOTIDE SEQUENCE [LARGE SCALE GENOMIC DNA]</scope>
    <source>
        <strain evidence="4 5">UAMH 11346</strain>
    </source>
</reference>
<evidence type="ECO:0000313" key="4">
    <source>
        <dbReference type="EMBL" id="EPE05755.1"/>
    </source>
</evidence>
<dbReference type="InterPro" id="IPR001138">
    <property type="entry name" value="Zn2Cys6_DnaBD"/>
</dbReference>
<feature type="domain" description="Zn(2)-C6 fungal-type" evidence="3">
    <location>
        <begin position="411"/>
        <end position="441"/>
    </location>
</feature>
<feature type="compositionally biased region" description="Low complexity" evidence="2">
    <location>
        <begin position="22"/>
        <end position="38"/>
    </location>
</feature>
<feature type="compositionally biased region" description="Polar residues" evidence="2">
    <location>
        <begin position="449"/>
        <end position="460"/>
    </location>
</feature>
<organism evidence="4 5">
    <name type="scientific">Ophiostoma piceae (strain UAMH 11346)</name>
    <name type="common">Sap stain fungus</name>
    <dbReference type="NCBI Taxonomy" id="1262450"/>
    <lineage>
        <taxon>Eukaryota</taxon>
        <taxon>Fungi</taxon>
        <taxon>Dikarya</taxon>
        <taxon>Ascomycota</taxon>
        <taxon>Pezizomycotina</taxon>
        <taxon>Sordariomycetes</taxon>
        <taxon>Sordariomycetidae</taxon>
        <taxon>Ophiostomatales</taxon>
        <taxon>Ophiostomataceae</taxon>
        <taxon>Ophiostoma</taxon>
    </lineage>
</organism>
<gene>
    <name evidence="4" type="ORF">F503_08286</name>
</gene>
<dbReference type="HOGENOM" id="CLU_365694_0_0_1"/>
<evidence type="ECO:0000313" key="5">
    <source>
        <dbReference type="Proteomes" id="UP000016923"/>
    </source>
</evidence>
<dbReference type="SMART" id="SM00066">
    <property type="entry name" value="GAL4"/>
    <property type="match status" value="1"/>
</dbReference>
<feature type="compositionally biased region" description="Polar residues" evidence="2">
    <location>
        <begin position="7"/>
        <end position="21"/>
    </location>
</feature>
<dbReference type="VEuPathDB" id="FungiDB:F503_08286"/>
<dbReference type="Pfam" id="PF00172">
    <property type="entry name" value="Zn_clus"/>
    <property type="match status" value="1"/>
</dbReference>
<feature type="region of interest" description="Disordered" evidence="2">
    <location>
        <begin position="1"/>
        <end position="341"/>
    </location>
</feature>
<dbReference type="OrthoDB" id="5426798at2759"/>
<feature type="compositionally biased region" description="Low complexity" evidence="2">
    <location>
        <begin position="78"/>
        <end position="96"/>
    </location>
</feature>
<dbReference type="Proteomes" id="UP000016923">
    <property type="component" value="Unassembled WGS sequence"/>
</dbReference>
<evidence type="ECO:0000259" key="3">
    <source>
        <dbReference type="PROSITE" id="PS50048"/>
    </source>
</evidence>
<accession>S3CY11</accession>
<dbReference type="Gene3D" id="4.10.240.10">
    <property type="entry name" value="Zn(2)-C6 fungal-type DNA-binding domain"/>
    <property type="match status" value="1"/>
</dbReference>
<dbReference type="STRING" id="1262450.S3CY11"/>
<dbReference type="GO" id="GO:0008270">
    <property type="term" value="F:zinc ion binding"/>
    <property type="evidence" value="ECO:0007669"/>
    <property type="project" value="InterPro"/>
</dbReference>
<dbReference type="CDD" id="cd00067">
    <property type="entry name" value="GAL4"/>
    <property type="match status" value="1"/>
</dbReference>